<dbReference type="RefSeq" id="XP_005775621.1">
    <property type="nucleotide sequence ID" value="XM_005775564.1"/>
</dbReference>
<keyword evidence="2" id="KW-1185">Reference proteome</keyword>
<dbReference type="AlphaFoldDB" id="A0A0D3JI57"/>
<organism evidence="1 2">
    <name type="scientific">Emiliania huxleyi (strain CCMP1516)</name>
    <dbReference type="NCBI Taxonomy" id="280463"/>
    <lineage>
        <taxon>Eukaryota</taxon>
        <taxon>Haptista</taxon>
        <taxon>Haptophyta</taxon>
        <taxon>Prymnesiophyceae</taxon>
        <taxon>Isochrysidales</taxon>
        <taxon>Noelaerhabdaceae</taxon>
        <taxon>Emiliania</taxon>
    </lineage>
</organism>
<dbReference type="Proteomes" id="UP000013827">
    <property type="component" value="Unassembled WGS sequence"/>
</dbReference>
<sequence>MCAETLSLAARLWAEASPLAAEGGPLSRGEREALLVELCTAAAGTAPASLDSHTRWRPALRRWAYMVRSLVRLGGGGVLAYLQDTLGAAAWERAAGGDESRPWLLAMLAVALLRGPRVDSGAASEDAGSRSVEEAVFACLPALPVEVVGFALRRGFGLGGVPGGEDVPVPAGCGSLGPLTTLRAFVSCTLLPALGSRWASALPGAAAAAVQRALAAGPGADREASAAAARSLALLLAAAGPARAPELLAPGGSLAAALPAELGPIEGAAGGDTPGPALHVLRVCVSAAC</sequence>
<dbReference type="EnsemblProtists" id="EOD23192">
    <property type="protein sequence ID" value="EOD23192"/>
    <property type="gene ID" value="EMIHUDRAFT_432213"/>
</dbReference>
<accession>A0A0D3JI57</accession>
<reference evidence="2" key="1">
    <citation type="journal article" date="2013" name="Nature">
        <title>Pan genome of the phytoplankton Emiliania underpins its global distribution.</title>
        <authorList>
            <person name="Read B.A."/>
            <person name="Kegel J."/>
            <person name="Klute M.J."/>
            <person name="Kuo A."/>
            <person name="Lefebvre S.C."/>
            <person name="Maumus F."/>
            <person name="Mayer C."/>
            <person name="Miller J."/>
            <person name="Monier A."/>
            <person name="Salamov A."/>
            <person name="Young J."/>
            <person name="Aguilar M."/>
            <person name="Claverie J.M."/>
            <person name="Frickenhaus S."/>
            <person name="Gonzalez K."/>
            <person name="Herman E.K."/>
            <person name="Lin Y.C."/>
            <person name="Napier J."/>
            <person name="Ogata H."/>
            <person name="Sarno A.F."/>
            <person name="Shmutz J."/>
            <person name="Schroeder D."/>
            <person name="de Vargas C."/>
            <person name="Verret F."/>
            <person name="von Dassow P."/>
            <person name="Valentin K."/>
            <person name="Van de Peer Y."/>
            <person name="Wheeler G."/>
            <person name="Dacks J.B."/>
            <person name="Delwiche C.F."/>
            <person name="Dyhrman S.T."/>
            <person name="Glockner G."/>
            <person name="John U."/>
            <person name="Richards T."/>
            <person name="Worden A.Z."/>
            <person name="Zhang X."/>
            <person name="Grigoriev I.V."/>
            <person name="Allen A.E."/>
            <person name="Bidle K."/>
            <person name="Borodovsky M."/>
            <person name="Bowler C."/>
            <person name="Brownlee C."/>
            <person name="Cock J.M."/>
            <person name="Elias M."/>
            <person name="Gladyshev V.N."/>
            <person name="Groth M."/>
            <person name="Guda C."/>
            <person name="Hadaegh A."/>
            <person name="Iglesias-Rodriguez M.D."/>
            <person name="Jenkins J."/>
            <person name="Jones B.M."/>
            <person name="Lawson T."/>
            <person name="Leese F."/>
            <person name="Lindquist E."/>
            <person name="Lobanov A."/>
            <person name="Lomsadze A."/>
            <person name="Malik S.B."/>
            <person name="Marsh M.E."/>
            <person name="Mackinder L."/>
            <person name="Mock T."/>
            <person name="Mueller-Roeber B."/>
            <person name="Pagarete A."/>
            <person name="Parker M."/>
            <person name="Probert I."/>
            <person name="Quesneville H."/>
            <person name="Raines C."/>
            <person name="Rensing S.A."/>
            <person name="Riano-Pachon D.M."/>
            <person name="Richier S."/>
            <person name="Rokitta S."/>
            <person name="Shiraiwa Y."/>
            <person name="Soanes D.M."/>
            <person name="van der Giezen M."/>
            <person name="Wahlund T.M."/>
            <person name="Williams B."/>
            <person name="Wilson W."/>
            <person name="Wolfe G."/>
            <person name="Wurch L.L."/>
        </authorList>
    </citation>
    <scope>NUCLEOTIDE SEQUENCE</scope>
</reference>
<proteinExistence type="predicted"/>
<dbReference type="GeneID" id="17268739"/>
<protein>
    <submittedName>
        <fullName evidence="1">Uncharacterized protein</fullName>
    </submittedName>
</protein>
<evidence type="ECO:0000313" key="1">
    <source>
        <dbReference type="EnsemblProtists" id="EOD23192"/>
    </source>
</evidence>
<name>A0A0D3JI57_EMIH1</name>
<evidence type="ECO:0000313" key="2">
    <source>
        <dbReference type="Proteomes" id="UP000013827"/>
    </source>
</evidence>
<reference evidence="1" key="2">
    <citation type="submission" date="2024-10" db="UniProtKB">
        <authorList>
            <consortium name="EnsemblProtists"/>
        </authorList>
    </citation>
    <scope>IDENTIFICATION</scope>
</reference>
<dbReference type="PaxDb" id="2903-EOD23192"/>
<dbReference type="HOGENOM" id="CLU_965026_0_0_1"/>
<dbReference type="KEGG" id="ehx:EMIHUDRAFT_432213"/>